<evidence type="ECO:0000313" key="2">
    <source>
        <dbReference type="EMBL" id="TQV83553.1"/>
    </source>
</evidence>
<feature type="compositionally biased region" description="Low complexity" evidence="1">
    <location>
        <begin position="87"/>
        <end position="96"/>
    </location>
</feature>
<dbReference type="EMBL" id="VHSH01000001">
    <property type="protein sequence ID" value="TQV83553.1"/>
    <property type="molecule type" value="Genomic_DNA"/>
</dbReference>
<dbReference type="Proteomes" id="UP000315252">
    <property type="component" value="Unassembled WGS sequence"/>
</dbReference>
<accession>A0A545U2C6</accession>
<keyword evidence="3" id="KW-1185">Reference proteome</keyword>
<dbReference type="RefSeq" id="WP_142894790.1">
    <property type="nucleotide sequence ID" value="NZ_ML660052.1"/>
</dbReference>
<evidence type="ECO:0000256" key="1">
    <source>
        <dbReference type="SAM" id="MobiDB-lite"/>
    </source>
</evidence>
<organism evidence="2 3">
    <name type="scientific">Denitrobaculum tricleocarpae</name>
    <dbReference type="NCBI Taxonomy" id="2591009"/>
    <lineage>
        <taxon>Bacteria</taxon>
        <taxon>Pseudomonadati</taxon>
        <taxon>Pseudomonadota</taxon>
        <taxon>Alphaproteobacteria</taxon>
        <taxon>Rhodospirillales</taxon>
        <taxon>Rhodospirillaceae</taxon>
        <taxon>Denitrobaculum</taxon>
    </lineage>
</organism>
<feature type="region of interest" description="Disordered" evidence="1">
    <location>
        <begin position="84"/>
        <end position="126"/>
    </location>
</feature>
<dbReference type="OrthoDB" id="7392124at2"/>
<evidence type="ECO:0000313" key="3">
    <source>
        <dbReference type="Proteomes" id="UP000315252"/>
    </source>
</evidence>
<name>A0A545U2C6_9PROT</name>
<reference evidence="2 3" key="1">
    <citation type="submission" date="2019-06" db="EMBL/GenBank/DDBJ databases">
        <title>Whole genome sequence for Rhodospirillaceae sp. R148.</title>
        <authorList>
            <person name="Wang G."/>
        </authorList>
    </citation>
    <scope>NUCLEOTIDE SEQUENCE [LARGE SCALE GENOMIC DNA]</scope>
    <source>
        <strain evidence="2 3">R148</strain>
    </source>
</reference>
<proteinExistence type="predicted"/>
<sequence>MQTQNRFLDDLARVTSGAMGVAAGVRGEVEARVREQLERVLAQMDLVPREEFEVVKAMAAKARSEQEELAARVAQLEVLLAEKTSKSKAAPAAGASGIKRTRQKAKAKPESAPGSAPESGGSAKSS</sequence>
<dbReference type="Pfam" id="PF04380">
    <property type="entry name" value="BMFP"/>
    <property type="match status" value="1"/>
</dbReference>
<dbReference type="InterPro" id="IPR007475">
    <property type="entry name" value="UbiK"/>
</dbReference>
<feature type="compositionally biased region" description="Low complexity" evidence="1">
    <location>
        <begin position="110"/>
        <end position="126"/>
    </location>
</feature>
<protein>
    <submittedName>
        <fullName evidence="2">Accessory factor UbiK family protein</fullName>
    </submittedName>
</protein>
<comment type="caution">
    <text evidence="2">The sequence shown here is derived from an EMBL/GenBank/DDBJ whole genome shotgun (WGS) entry which is preliminary data.</text>
</comment>
<dbReference type="AlphaFoldDB" id="A0A545U2C6"/>
<gene>
    <name evidence="2" type="ORF">FKG95_02895</name>
</gene>